<reference evidence="2 3" key="1">
    <citation type="submission" date="2021-06" db="EMBL/GenBank/DDBJ databases">
        <authorList>
            <person name="Palmer J.M."/>
        </authorList>
    </citation>
    <scope>NUCLEOTIDE SEQUENCE [LARGE SCALE GENOMIC DNA]</scope>
    <source>
        <strain evidence="2 3">XC_2019</strain>
        <tissue evidence="2">Muscle</tissue>
    </source>
</reference>
<name>A0ABV0RSX0_9TELE</name>
<feature type="compositionally biased region" description="Basic and acidic residues" evidence="1">
    <location>
        <begin position="13"/>
        <end position="22"/>
    </location>
</feature>
<gene>
    <name evidence="2" type="ORF">XENOCAPTIV_024242</name>
</gene>
<dbReference type="EMBL" id="JAHRIN010056038">
    <property type="protein sequence ID" value="MEQ2211016.1"/>
    <property type="molecule type" value="Genomic_DNA"/>
</dbReference>
<evidence type="ECO:0000313" key="2">
    <source>
        <dbReference type="EMBL" id="MEQ2211016.1"/>
    </source>
</evidence>
<organism evidence="2 3">
    <name type="scientific">Xenoophorus captivus</name>
    <dbReference type="NCBI Taxonomy" id="1517983"/>
    <lineage>
        <taxon>Eukaryota</taxon>
        <taxon>Metazoa</taxon>
        <taxon>Chordata</taxon>
        <taxon>Craniata</taxon>
        <taxon>Vertebrata</taxon>
        <taxon>Euteleostomi</taxon>
        <taxon>Actinopterygii</taxon>
        <taxon>Neopterygii</taxon>
        <taxon>Teleostei</taxon>
        <taxon>Neoteleostei</taxon>
        <taxon>Acanthomorphata</taxon>
        <taxon>Ovalentaria</taxon>
        <taxon>Atherinomorphae</taxon>
        <taxon>Cyprinodontiformes</taxon>
        <taxon>Goodeidae</taxon>
        <taxon>Xenoophorus</taxon>
    </lineage>
</organism>
<feature type="region of interest" description="Disordered" evidence="1">
    <location>
        <begin position="1"/>
        <end position="22"/>
    </location>
</feature>
<accession>A0ABV0RSX0</accession>
<protein>
    <submittedName>
        <fullName evidence="2">Uncharacterized protein</fullName>
    </submittedName>
</protein>
<evidence type="ECO:0000256" key="1">
    <source>
        <dbReference type="SAM" id="MobiDB-lite"/>
    </source>
</evidence>
<proteinExistence type="predicted"/>
<evidence type="ECO:0000313" key="3">
    <source>
        <dbReference type="Proteomes" id="UP001434883"/>
    </source>
</evidence>
<sequence>MIQSLPPCDQDTEAQKERKSHASRDIYGCWSFREEFQILSKGEWRARVIILWAEMLQSITEMVGYTRNGEPESQYIHNVLLEESDQQTFMEAEVRQQTRSSPCEVTRHGIINPFR</sequence>
<comment type="caution">
    <text evidence="2">The sequence shown here is derived from an EMBL/GenBank/DDBJ whole genome shotgun (WGS) entry which is preliminary data.</text>
</comment>
<keyword evidence="3" id="KW-1185">Reference proteome</keyword>
<dbReference type="Proteomes" id="UP001434883">
    <property type="component" value="Unassembled WGS sequence"/>
</dbReference>